<keyword evidence="2" id="KW-1185">Reference proteome</keyword>
<organism evidence="1 2">
    <name type="scientific">Gigaspora margarita</name>
    <dbReference type="NCBI Taxonomy" id="4874"/>
    <lineage>
        <taxon>Eukaryota</taxon>
        <taxon>Fungi</taxon>
        <taxon>Fungi incertae sedis</taxon>
        <taxon>Mucoromycota</taxon>
        <taxon>Glomeromycotina</taxon>
        <taxon>Glomeromycetes</taxon>
        <taxon>Diversisporales</taxon>
        <taxon>Gigasporaceae</taxon>
        <taxon>Gigaspora</taxon>
    </lineage>
</organism>
<dbReference type="Proteomes" id="UP000789901">
    <property type="component" value="Unassembled WGS sequence"/>
</dbReference>
<comment type="caution">
    <text evidence="1">The sequence shown here is derived from an EMBL/GenBank/DDBJ whole genome shotgun (WGS) entry which is preliminary data.</text>
</comment>
<name>A0ABM8W0I9_GIGMA</name>
<evidence type="ECO:0000313" key="2">
    <source>
        <dbReference type="Proteomes" id="UP000789901"/>
    </source>
</evidence>
<protein>
    <submittedName>
        <fullName evidence="1">16442_t:CDS:1</fullName>
    </submittedName>
</protein>
<reference evidence="1 2" key="1">
    <citation type="submission" date="2021-06" db="EMBL/GenBank/DDBJ databases">
        <authorList>
            <person name="Kallberg Y."/>
            <person name="Tangrot J."/>
            <person name="Rosling A."/>
        </authorList>
    </citation>
    <scope>NUCLEOTIDE SEQUENCE [LARGE SCALE GENOMIC DNA]</scope>
    <source>
        <strain evidence="1 2">120-4 pot B 10/14</strain>
    </source>
</reference>
<dbReference type="EMBL" id="CAJVQB010000521">
    <property type="protein sequence ID" value="CAG8493702.1"/>
    <property type="molecule type" value="Genomic_DNA"/>
</dbReference>
<accession>A0ABM8W0I9</accession>
<evidence type="ECO:0000313" key="1">
    <source>
        <dbReference type="EMBL" id="CAG8493702.1"/>
    </source>
</evidence>
<proteinExistence type="predicted"/>
<gene>
    <name evidence="1" type="ORF">GMARGA_LOCUS1848</name>
</gene>
<sequence>MATNIHVRNKKKKKKCYMYNKITEDSWIEFVQYKEAEGKKLKDKIVTIEETLYFNKAWDTWSRIVKTAANKDYPERKDSEMFIEICKIIAGTDNPTHKLQTPNPFILNLWQPKNKKGTKQKWVLAGSDMYNKVLKSNKLEAIIVHWIEKMAN</sequence>